<accession>A0A366H5Q4</accession>
<dbReference type="InterPro" id="IPR013096">
    <property type="entry name" value="Cupin_2"/>
</dbReference>
<organism evidence="2 3">
    <name type="scientific">Eoetvoesiella caeni</name>
    <dbReference type="NCBI Taxonomy" id="645616"/>
    <lineage>
        <taxon>Bacteria</taxon>
        <taxon>Pseudomonadati</taxon>
        <taxon>Pseudomonadota</taxon>
        <taxon>Betaproteobacteria</taxon>
        <taxon>Burkholderiales</taxon>
        <taxon>Alcaligenaceae</taxon>
        <taxon>Eoetvoesiella</taxon>
    </lineage>
</organism>
<dbReference type="InterPro" id="IPR047142">
    <property type="entry name" value="OryJ/VirC-like"/>
</dbReference>
<dbReference type="AlphaFoldDB" id="A0A366H5Q4"/>
<dbReference type="Proteomes" id="UP000253628">
    <property type="component" value="Unassembled WGS sequence"/>
</dbReference>
<dbReference type="PANTHER" id="PTHR36156">
    <property type="entry name" value="SLR2101 PROTEIN"/>
    <property type="match status" value="1"/>
</dbReference>
<name>A0A366H5Q4_9BURK</name>
<evidence type="ECO:0000313" key="2">
    <source>
        <dbReference type="EMBL" id="RBP36229.1"/>
    </source>
</evidence>
<dbReference type="InterPro" id="IPR014710">
    <property type="entry name" value="RmlC-like_jellyroll"/>
</dbReference>
<gene>
    <name evidence="2" type="ORF">DFR37_11360</name>
</gene>
<evidence type="ECO:0000313" key="3">
    <source>
        <dbReference type="Proteomes" id="UP000253628"/>
    </source>
</evidence>
<reference evidence="2 3" key="1">
    <citation type="submission" date="2018-06" db="EMBL/GenBank/DDBJ databases">
        <title>Genomic Encyclopedia of Type Strains, Phase IV (KMG-IV): sequencing the most valuable type-strain genomes for metagenomic binning, comparative biology and taxonomic classification.</title>
        <authorList>
            <person name="Goeker M."/>
        </authorList>
    </citation>
    <scope>NUCLEOTIDE SEQUENCE [LARGE SCALE GENOMIC DNA]</scope>
    <source>
        <strain evidence="2 3">DSM 25520</strain>
    </source>
</reference>
<dbReference type="CDD" id="cd02231">
    <property type="entry name" value="cupin_BLL6423-like"/>
    <property type="match status" value="1"/>
</dbReference>
<dbReference type="PANTHER" id="PTHR36156:SF2">
    <property type="entry name" value="CUPIN TYPE-2 DOMAIN-CONTAINING PROTEIN"/>
    <property type="match status" value="1"/>
</dbReference>
<feature type="domain" description="Cupin type-2" evidence="1">
    <location>
        <begin position="116"/>
        <end position="174"/>
    </location>
</feature>
<keyword evidence="3" id="KW-1185">Reference proteome</keyword>
<dbReference type="EMBL" id="QNRQ01000013">
    <property type="protein sequence ID" value="RBP36229.1"/>
    <property type="molecule type" value="Genomic_DNA"/>
</dbReference>
<dbReference type="Gene3D" id="2.60.120.10">
    <property type="entry name" value="Jelly Rolls"/>
    <property type="match status" value="1"/>
</dbReference>
<sequence>MGSDKTIRPVRRIVTGHDSNGKSIIVSDAASPHSMSLAGVSDFGVTDIWKTYEAPASNQGTDDACSGKIELAPPKSGSVFRVVQFPPDKDYVGKWERNNAFSSLGESGADAIHESGARHEAMHCTHSVDYAFVLEGEIWAVLDEDETRMVAGDVLVQRGTNHAWSNRSDKPCMVGFVLIDAVPFAG</sequence>
<proteinExistence type="predicted"/>
<protein>
    <submittedName>
        <fullName evidence="2">Cupin domain</fullName>
    </submittedName>
</protein>
<dbReference type="Pfam" id="PF07883">
    <property type="entry name" value="Cupin_2"/>
    <property type="match status" value="1"/>
</dbReference>
<dbReference type="Gene3D" id="2.20.70.150">
    <property type="match status" value="1"/>
</dbReference>
<dbReference type="SUPFAM" id="SSF51182">
    <property type="entry name" value="RmlC-like cupins"/>
    <property type="match status" value="1"/>
</dbReference>
<evidence type="ECO:0000259" key="1">
    <source>
        <dbReference type="Pfam" id="PF07883"/>
    </source>
</evidence>
<dbReference type="InterPro" id="IPR011051">
    <property type="entry name" value="RmlC_Cupin_sf"/>
</dbReference>
<comment type="caution">
    <text evidence="2">The sequence shown here is derived from an EMBL/GenBank/DDBJ whole genome shotgun (WGS) entry which is preliminary data.</text>
</comment>